<dbReference type="InterPro" id="IPR057326">
    <property type="entry name" value="KR_dom"/>
</dbReference>
<dbReference type="InterPro" id="IPR036291">
    <property type="entry name" value="NAD(P)-bd_dom_sf"/>
</dbReference>
<dbReference type="AlphaFoldDB" id="A0A7W5A9T1"/>
<dbReference type="Gene3D" id="3.40.50.720">
    <property type="entry name" value="NAD(P)-binding Rossmann-like Domain"/>
    <property type="match status" value="1"/>
</dbReference>
<dbReference type="PRINTS" id="PR00080">
    <property type="entry name" value="SDRFAMILY"/>
</dbReference>
<comment type="caution">
    <text evidence="4">The sequence shown here is derived from an EMBL/GenBank/DDBJ whole genome shotgun (WGS) entry which is preliminary data.</text>
</comment>
<dbReference type="GO" id="GO:0016616">
    <property type="term" value="F:oxidoreductase activity, acting on the CH-OH group of donors, NAD or NADP as acceptor"/>
    <property type="evidence" value="ECO:0007669"/>
    <property type="project" value="TreeGrafter"/>
</dbReference>
<keyword evidence="5" id="KW-1185">Reference proteome</keyword>
<dbReference type="EC" id="1.1.1.385" evidence="4"/>
<dbReference type="EMBL" id="JACHXG010000021">
    <property type="protein sequence ID" value="MBB3092323.1"/>
    <property type="molecule type" value="Genomic_DNA"/>
</dbReference>
<dbReference type="NCBIfam" id="NF005559">
    <property type="entry name" value="PRK07231.1"/>
    <property type="match status" value="1"/>
</dbReference>
<proteinExistence type="inferred from homology"/>
<gene>
    <name evidence="4" type="ORF">FHS12_005301</name>
</gene>
<evidence type="ECO:0000313" key="4">
    <source>
        <dbReference type="EMBL" id="MBB3092323.1"/>
    </source>
</evidence>
<dbReference type="PRINTS" id="PR00081">
    <property type="entry name" value="GDHRDH"/>
</dbReference>
<dbReference type="InterPro" id="IPR020904">
    <property type="entry name" value="Sc_DH/Rdtase_CS"/>
</dbReference>
<dbReference type="InterPro" id="IPR002347">
    <property type="entry name" value="SDR_fam"/>
</dbReference>
<sequence>MQLSGKRILVTGGASGIGRATAMAAAAEGGDLTLVDLNEVDLERTAQEVRAKGVRCTTYTTDLSDPVAVSTMATEVLEQEGSPDAIVCSAGIQRAGRVEDFDVADWDALMSVNSRSCFLVARHFIGAMRAAGRGGAIINIASLAGIAGGPGMTAYSASKGAIVAFSKALANEVADADIRVNSVCPGWIDTPFNQPAIDDMGGLAAQAAMIERIVPLRRQGTPDEVAQLVVFLSSDASSYVTGQAIVIDGGVR</sequence>
<evidence type="ECO:0000256" key="1">
    <source>
        <dbReference type="ARBA" id="ARBA00006484"/>
    </source>
</evidence>
<dbReference type="SMART" id="SM00822">
    <property type="entry name" value="PKS_KR"/>
    <property type="match status" value="1"/>
</dbReference>
<dbReference type="Proteomes" id="UP000577707">
    <property type="component" value="Unassembled WGS sequence"/>
</dbReference>
<dbReference type="PANTHER" id="PTHR42760">
    <property type="entry name" value="SHORT-CHAIN DEHYDROGENASES/REDUCTASES FAMILY MEMBER"/>
    <property type="match status" value="1"/>
</dbReference>
<evidence type="ECO:0000259" key="3">
    <source>
        <dbReference type="SMART" id="SM00822"/>
    </source>
</evidence>
<dbReference type="RefSeq" id="WP_183552226.1">
    <property type="nucleotide sequence ID" value="NZ_BMQT01000020.1"/>
</dbReference>
<dbReference type="Pfam" id="PF13561">
    <property type="entry name" value="adh_short_C2"/>
    <property type="match status" value="1"/>
</dbReference>
<comment type="similarity">
    <text evidence="1">Belongs to the short-chain dehydrogenases/reductases (SDR) family.</text>
</comment>
<dbReference type="PROSITE" id="PS00061">
    <property type="entry name" value="ADH_SHORT"/>
    <property type="match status" value="1"/>
</dbReference>
<dbReference type="SUPFAM" id="SSF51735">
    <property type="entry name" value="NAD(P)-binding Rossmann-fold domains"/>
    <property type="match status" value="1"/>
</dbReference>
<reference evidence="4 5" key="1">
    <citation type="submission" date="2020-08" db="EMBL/GenBank/DDBJ databases">
        <title>Genomic Encyclopedia of Type Strains, Phase III (KMG-III): the genomes of soil and plant-associated and newly described type strains.</title>
        <authorList>
            <person name="Whitman W."/>
        </authorList>
    </citation>
    <scope>NUCLEOTIDE SEQUENCE [LARGE SCALE GENOMIC DNA]</scope>
    <source>
        <strain evidence="4 5">CECT 3302</strain>
    </source>
</reference>
<evidence type="ECO:0000313" key="5">
    <source>
        <dbReference type="Proteomes" id="UP000577707"/>
    </source>
</evidence>
<keyword evidence="2 4" id="KW-0560">Oxidoreductase</keyword>
<organism evidence="4 5">
    <name type="scientific">Nocardioides albus</name>
    <dbReference type="NCBI Taxonomy" id="1841"/>
    <lineage>
        <taxon>Bacteria</taxon>
        <taxon>Bacillati</taxon>
        <taxon>Actinomycetota</taxon>
        <taxon>Actinomycetes</taxon>
        <taxon>Propionibacteriales</taxon>
        <taxon>Nocardioidaceae</taxon>
        <taxon>Nocardioides</taxon>
    </lineage>
</organism>
<name>A0A7W5A9T1_9ACTN</name>
<accession>A0A7W5A9T1</accession>
<evidence type="ECO:0000256" key="2">
    <source>
        <dbReference type="ARBA" id="ARBA00023002"/>
    </source>
</evidence>
<protein>
    <submittedName>
        <fullName evidence="4">Dihydroanticapsin dehydrogenase</fullName>
        <ecNumber evidence="4">1.1.1.385</ecNumber>
    </submittedName>
</protein>
<dbReference type="CDD" id="cd05233">
    <property type="entry name" value="SDR_c"/>
    <property type="match status" value="1"/>
</dbReference>
<dbReference type="FunFam" id="3.40.50.720:FF:000084">
    <property type="entry name" value="Short-chain dehydrogenase reductase"/>
    <property type="match status" value="1"/>
</dbReference>
<feature type="domain" description="Ketoreductase" evidence="3">
    <location>
        <begin position="6"/>
        <end position="190"/>
    </location>
</feature>